<evidence type="ECO:0000259" key="4">
    <source>
        <dbReference type="PROSITE" id="PS51118"/>
    </source>
</evidence>
<accession>A0A2R6AA45</accession>
<sequence>MMPKRKTRKNVSCPLQGIIANVTKKWSLLVLNEIGIHEKANYNKILRELEGISPKSLADTLKELQRMGLIERNISEKAPLRVHYSLTQSGKSLRNAIIPLLQWAAQTTHHSNCPILGTDG</sequence>
<protein>
    <recommendedName>
        <fullName evidence="4">HTH hxlR-type domain-containing protein</fullName>
    </recommendedName>
</protein>
<evidence type="ECO:0000313" key="5">
    <source>
        <dbReference type="EMBL" id="PSN83197.1"/>
    </source>
</evidence>
<dbReference type="AlphaFoldDB" id="A0A2R6AA45"/>
<dbReference type="SUPFAM" id="SSF46785">
    <property type="entry name" value="Winged helix' DNA-binding domain"/>
    <property type="match status" value="1"/>
</dbReference>
<keyword evidence="1" id="KW-0805">Transcription regulation</keyword>
<evidence type="ECO:0000256" key="2">
    <source>
        <dbReference type="ARBA" id="ARBA00023125"/>
    </source>
</evidence>
<proteinExistence type="predicted"/>
<dbReference type="EMBL" id="NEXC01000033">
    <property type="protein sequence ID" value="PSN83197.1"/>
    <property type="molecule type" value="Genomic_DNA"/>
</dbReference>
<gene>
    <name evidence="5" type="ORF">B9Q01_05560</name>
</gene>
<dbReference type="Proteomes" id="UP000240880">
    <property type="component" value="Unassembled WGS sequence"/>
</dbReference>
<organism evidence="5 6">
    <name type="scientific">Candidatus Marsarchaeota G1 archaeon OSP_D</name>
    <dbReference type="NCBI Taxonomy" id="1978155"/>
    <lineage>
        <taxon>Archaea</taxon>
        <taxon>Candidatus Marsarchaeota</taxon>
        <taxon>Candidatus Marsarchaeota group 1</taxon>
    </lineage>
</organism>
<reference evidence="5 6" key="1">
    <citation type="submission" date="2017-04" db="EMBL/GenBank/DDBJ databases">
        <title>Novel microbial lineages endemic to geothermal iron-oxide mats fill important gaps in the evolutionary history of Archaea.</title>
        <authorList>
            <person name="Jay Z.J."/>
            <person name="Beam J.P."/>
            <person name="Dlakic M."/>
            <person name="Rusch D.B."/>
            <person name="Kozubal M.A."/>
            <person name="Inskeep W.P."/>
        </authorList>
    </citation>
    <scope>NUCLEOTIDE SEQUENCE [LARGE SCALE GENOMIC DNA]</scope>
    <source>
        <strain evidence="5">OSP_D</strain>
    </source>
</reference>
<dbReference type="GO" id="GO:0003677">
    <property type="term" value="F:DNA binding"/>
    <property type="evidence" value="ECO:0007669"/>
    <property type="project" value="UniProtKB-KW"/>
</dbReference>
<keyword evidence="3" id="KW-0804">Transcription</keyword>
<keyword evidence="2" id="KW-0238">DNA-binding</keyword>
<comment type="caution">
    <text evidence="5">The sequence shown here is derived from an EMBL/GenBank/DDBJ whole genome shotgun (WGS) entry which is preliminary data.</text>
</comment>
<evidence type="ECO:0000313" key="6">
    <source>
        <dbReference type="Proteomes" id="UP000240880"/>
    </source>
</evidence>
<dbReference type="PANTHER" id="PTHR33204">
    <property type="entry name" value="TRANSCRIPTIONAL REGULATOR, MARR FAMILY"/>
    <property type="match status" value="1"/>
</dbReference>
<dbReference type="PANTHER" id="PTHR33204:SF18">
    <property type="entry name" value="TRANSCRIPTIONAL REGULATORY PROTEIN"/>
    <property type="match status" value="1"/>
</dbReference>
<evidence type="ECO:0000256" key="1">
    <source>
        <dbReference type="ARBA" id="ARBA00023015"/>
    </source>
</evidence>
<name>A0A2R6AA45_9ARCH</name>
<evidence type="ECO:0000256" key="3">
    <source>
        <dbReference type="ARBA" id="ARBA00023163"/>
    </source>
</evidence>
<dbReference type="InterPro" id="IPR036390">
    <property type="entry name" value="WH_DNA-bd_sf"/>
</dbReference>
<dbReference type="InterPro" id="IPR002577">
    <property type="entry name" value="HTH_HxlR"/>
</dbReference>
<feature type="domain" description="HTH hxlR-type" evidence="4">
    <location>
        <begin position="13"/>
        <end position="112"/>
    </location>
</feature>
<dbReference type="InterPro" id="IPR036388">
    <property type="entry name" value="WH-like_DNA-bd_sf"/>
</dbReference>
<dbReference type="Pfam" id="PF01638">
    <property type="entry name" value="HxlR"/>
    <property type="match status" value="1"/>
</dbReference>
<dbReference type="Gene3D" id="1.10.10.10">
    <property type="entry name" value="Winged helix-like DNA-binding domain superfamily/Winged helix DNA-binding domain"/>
    <property type="match status" value="1"/>
</dbReference>
<dbReference type="PROSITE" id="PS51118">
    <property type="entry name" value="HTH_HXLR"/>
    <property type="match status" value="1"/>
</dbReference>